<evidence type="ECO:0000313" key="11">
    <source>
        <dbReference type="Proteomes" id="UP000437862"/>
    </source>
</evidence>
<dbReference type="GO" id="GO:0042597">
    <property type="term" value="C:periplasmic space"/>
    <property type="evidence" value="ECO:0007669"/>
    <property type="project" value="UniProtKB-SubCell"/>
</dbReference>
<dbReference type="Proteomes" id="UP000315112">
    <property type="component" value="Unassembled WGS sequence"/>
</dbReference>
<dbReference type="GO" id="GO:0042121">
    <property type="term" value="P:alginic acid biosynthetic process"/>
    <property type="evidence" value="ECO:0007669"/>
    <property type="project" value="UniProtKB-KW"/>
</dbReference>
<sequence>MRYLISVAAGLLLACASLEVVFRLLPVSSGIRMTDTVPGMPYASYRPQQPYIYSYGWALNNMQRGVTNRQGFTNSKDLQDGANALVLGDSFIESFMNRYEDTVQGRLDAAVGEVYAAAASGNTLADALVLSRHFLPLTHAKHIIVFVEPGDLRAIEQPAGRGHNHFTFDGATVGLHQVPYVEPAARRLVVKSALARYVYYQLKLPELTKGGTTKAWDKPDSAALARHREYRDRALAFLMTELDKLRREYGTEFVFLVDGDRNAIYSHGKAEPNWLGDDREQLFAEVRKHGFGLVDMQPLFAEHWQRYHERMDFLPMDGHWNPVAHKLAADKVLEVMEEERGKKPAEAR</sequence>
<evidence type="ECO:0000256" key="1">
    <source>
        <dbReference type="ARBA" id="ARBA00004418"/>
    </source>
</evidence>
<evidence type="ECO:0000256" key="4">
    <source>
        <dbReference type="ARBA" id="ARBA00022729"/>
    </source>
</evidence>
<evidence type="ECO:0000313" key="10">
    <source>
        <dbReference type="Proteomes" id="UP000315112"/>
    </source>
</evidence>
<dbReference type="PROSITE" id="PS51257">
    <property type="entry name" value="PROKAR_LIPOPROTEIN"/>
    <property type="match status" value="1"/>
</dbReference>
<dbReference type="RefSeq" id="WP_145873159.1">
    <property type="nucleotide sequence ID" value="NZ_CP046904.1"/>
</dbReference>
<dbReference type="OrthoDB" id="8702087at2"/>
<keyword evidence="5" id="KW-0574">Periplasm</keyword>
<dbReference type="AlphaFoldDB" id="A0A562Q4U5"/>
<keyword evidence="11" id="KW-1185">Reference proteome</keyword>
<reference evidence="8 11" key="3">
    <citation type="submission" date="2019-12" db="EMBL/GenBank/DDBJ databases">
        <title>Draft Genome Sequences of Six Type Strains of the Genus Massilia.</title>
        <authorList>
            <person name="Miess H."/>
            <person name="Frediansyah A."/>
            <person name="Goeker M."/>
            <person name="Gross H."/>
        </authorList>
    </citation>
    <scope>NUCLEOTIDE SEQUENCE [LARGE SCALE GENOMIC DNA]</scope>
    <source>
        <strain evidence="8 11">DSM 26639</strain>
    </source>
</reference>
<dbReference type="Proteomes" id="UP000437862">
    <property type="component" value="Chromosome"/>
</dbReference>
<comment type="subcellular location">
    <subcellularLocation>
        <location evidence="1">Periplasm</location>
    </subcellularLocation>
</comment>
<dbReference type="EMBL" id="CP046904">
    <property type="protein sequence ID" value="QGZ41774.1"/>
    <property type="molecule type" value="Genomic_DNA"/>
</dbReference>
<evidence type="ECO:0000313" key="9">
    <source>
        <dbReference type="EMBL" id="TWI51777.1"/>
    </source>
</evidence>
<evidence type="ECO:0000256" key="2">
    <source>
        <dbReference type="ARBA" id="ARBA00005182"/>
    </source>
</evidence>
<proteinExistence type="predicted"/>
<reference evidence="9" key="2">
    <citation type="submission" date="2019-07" db="EMBL/GenBank/DDBJ databases">
        <authorList>
            <person name="Whitman W."/>
            <person name="Huntemann M."/>
            <person name="Clum A."/>
            <person name="Pillay M."/>
            <person name="Palaniappan K."/>
            <person name="Varghese N."/>
            <person name="Mikhailova N."/>
            <person name="Stamatis D."/>
            <person name="Reddy T."/>
            <person name="Daum C."/>
            <person name="Shapiro N."/>
            <person name="Ivanova N."/>
            <person name="Kyrpides N."/>
            <person name="Woyke T."/>
        </authorList>
    </citation>
    <scope>NUCLEOTIDE SEQUENCE</scope>
    <source>
        <strain evidence="9">CGMCC 1.10685</strain>
    </source>
</reference>
<evidence type="ECO:0000313" key="8">
    <source>
        <dbReference type="EMBL" id="QGZ41774.1"/>
    </source>
</evidence>
<comment type="pathway">
    <text evidence="2">Glycan biosynthesis; alginate biosynthesis.</text>
</comment>
<evidence type="ECO:0000256" key="6">
    <source>
        <dbReference type="ARBA" id="ARBA00022841"/>
    </source>
</evidence>
<keyword evidence="3" id="KW-0808">Transferase</keyword>
<dbReference type="EMBL" id="VLKW01000001">
    <property type="protein sequence ID" value="TWI51777.1"/>
    <property type="molecule type" value="Genomic_DNA"/>
</dbReference>
<reference evidence="9 10" key="1">
    <citation type="journal article" date="2015" name="Stand. Genomic Sci.">
        <title>Genomic Encyclopedia of Bacterial and Archaeal Type Strains, Phase III: the genomes of soil and plant-associated and newly described type strains.</title>
        <authorList>
            <person name="Whitman W.B."/>
            <person name="Woyke T."/>
            <person name="Klenk H.P."/>
            <person name="Zhou Y."/>
            <person name="Lilburn T.G."/>
            <person name="Beck B.J."/>
            <person name="De Vos P."/>
            <person name="Vandamme P."/>
            <person name="Eisen J.A."/>
            <person name="Garrity G."/>
            <person name="Hugenholtz P."/>
            <person name="Kyrpides N.C."/>
        </authorList>
    </citation>
    <scope>NUCLEOTIDE SEQUENCE [LARGE SCALE GENOMIC DNA]</scope>
    <source>
        <strain evidence="9 10">CGMCC 1.10685</strain>
    </source>
</reference>
<feature type="domain" description="AlgX/AlgJ SGNH hydrolase-like" evidence="7">
    <location>
        <begin position="234"/>
        <end position="340"/>
    </location>
</feature>
<dbReference type="Pfam" id="PF16822">
    <property type="entry name" value="ALGX"/>
    <property type="match status" value="1"/>
</dbReference>
<organism evidence="9 10">
    <name type="scientific">Pseudoduganella flava</name>
    <dbReference type="NCBI Taxonomy" id="871742"/>
    <lineage>
        <taxon>Bacteria</taxon>
        <taxon>Pseudomonadati</taxon>
        <taxon>Pseudomonadota</taxon>
        <taxon>Betaproteobacteria</taxon>
        <taxon>Burkholderiales</taxon>
        <taxon>Oxalobacteraceae</taxon>
        <taxon>Telluria group</taxon>
        <taxon>Pseudoduganella</taxon>
    </lineage>
</organism>
<name>A0A562Q4U5_9BURK</name>
<accession>A0A562Q4U5</accession>
<protein>
    <recommendedName>
        <fullName evidence="7">AlgX/AlgJ SGNH hydrolase-like domain-containing protein</fullName>
    </recommendedName>
</protein>
<keyword evidence="4" id="KW-0732">Signal</keyword>
<dbReference type="InterPro" id="IPR031811">
    <property type="entry name" value="ALGX/ALGJ_SGNH-like"/>
</dbReference>
<evidence type="ECO:0000256" key="3">
    <source>
        <dbReference type="ARBA" id="ARBA00022679"/>
    </source>
</evidence>
<gene>
    <name evidence="8" type="ORF">GO485_23755</name>
    <name evidence="9" type="ORF">IP92_00765</name>
</gene>
<dbReference type="GO" id="GO:0016740">
    <property type="term" value="F:transferase activity"/>
    <property type="evidence" value="ECO:0007669"/>
    <property type="project" value="UniProtKB-KW"/>
</dbReference>
<keyword evidence="6" id="KW-0016">Alginate biosynthesis</keyword>
<evidence type="ECO:0000256" key="5">
    <source>
        <dbReference type="ARBA" id="ARBA00022764"/>
    </source>
</evidence>
<evidence type="ECO:0000259" key="7">
    <source>
        <dbReference type="Pfam" id="PF16822"/>
    </source>
</evidence>
<dbReference type="SUPFAM" id="SSF52266">
    <property type="entry name" value="SGNH hydrolase"/>
    <property type="match status" value="1"/>
</dbReference>